<evidence type="ECO:0000313" key="3">
    <source>
        <dbReference type="EMBL" id="CEM17706.1"/>
    </source>
</evidence>
<feature type="compositionally biased region" description="Basic and acidic residues" evidence="1">
    <location>
        <begin position="357"/>
        <end position="374"/>
    </location>
</feature>
<evidence type="ECO:0000256" key="1">
    <source>
        <dbReference type="SAM" id="MobiDB-lite"/>
    </source>
</evidence>
<dbReference type="Proteomes" id="UP000041254">
    <property type="component" value="Unassembled WGS sequence"/>
</dbReference>
<feature type="region of interest" description="Disordered" evidence="1">
    <location>
        <begin position="282"/>
        <end position="324"/>
    </location>
</feature>
<proteinExistence type="predicted"/>
<feature type="region of interest" description="Disordered" evidence="1">
    <location>
        <begin position="209"/>
        <end position="243"/>
    </location>
</feature>
<evidence type="ECO:0000256" key="2">
    <source>
        <dbReference type="SAM" id="SignalP"/>
    </source>
</evidence>
<dbReference type="AlphaFoldDB" id="A0A0G4FSM4"/>
<dbReference type="EMBL" id="CDMY01000494">
    <property type="protein sequence ID" value="CEM17706.1"/>
    <property type="molecule type" value="Genomic_DNA"/>
</dbReference>
<protein>
    <submittedName>
        <fullName evidence="3">Uncharacterized protein</fullName>
    </submittedName>
</protein>
<name>A0A0G4FSM4_VITBC</name>
<feature type="compositionally biased region" description="Basic and acidic residues" evidence="1">
    <location>
        <begin position="566"/>
        <end position="581"/>
    </location>
</feature>
<dbReference type="InParanoid" id="A0A0G4FSM4"/>
<keyword evidence="4" id="KW-1185">Reference proteome</keyword>
<organism evidence="3 4">
    <name type="scientific">Vitrella brassicaformis (strain CCMP3155)</name>
    <dbReference type="NCBI Taxonomy" id="1169540"/>
    <lineage>
        <taxon>Eukaryota</taxon>
        <taxon>Sar</taxon>
        <taxon>Alveolata</taxon>
        <taxon>Colpodellida</taxon>
        <taxon>Vitrellaceae</taxon>
        <taxon>Vitrella</taxon>
    </lineage>
</organism>
<feature type="compositionally biased region" description="Polar residues" evidence="1">
    <location>
        <begin position="62"/>
        <end position="73"/>
    </location>
</feature>
<feature type="chain" id="PRO_5005189016" evidence="2">
    <location>
        <begin position="25"/>
        <end position="786"/>
    </location>
</feature>
<evidence type="ECO:0000313" key="4">
    <source>
        <dbReference type="Proteomes" id="UP000041254"/>
    </source>
</evidence>
<feature type="compositionally biased region" description="Basic and acidic residues" evidence="1">
    <location>
        <begin position="588"/>
        <end position="597"/>
    </location>
</feature>
<gene>
    <name evidence="3" type="ORF">Vbra_5941</name>
</gene>
<reference evidence="3 4" key="1">
    <citation type="submission" date="2014-11" db="EMBL/GenBank/DDBJ databases">
        <authorList>
            <person name="Zhu J."/>
            <person name="Qi W."/>
            <person name="Song R."/>
        </authorList>
    </citation>
    <scope>NUCLEOTIDE SEQUENCE [LARGE SCALE GENOMIC DNA]</scope>
</reference>
<feature type="region of interest" description="Disordered" evidence="1">
    <location>
        <begin position="353"/>
        <end position="374"/>
    </location>
</feature>
<dbReference type="VEuPathDB" id="CryptoDB:Vbra_5941"/>
<feature type="compositionally biased region" description="Polar residues" evidence="1">
    <location>
        <begin position="34"/>
        <end position="44"/>
    </location>
</feature>
<sequence length="786" mass="87628">MPMMISFSWLPLALLLYHCRRAWTSEATPGRSLGKQSPQATKSLKATAGPISRGAVRLFSPPSVQHPMSTLSVPSRRRSFTSRAADKRTQPLASAVQMRRPPVERTGEGGPNIDEDTAALPASLIDEMSAGLREKALSWLQHREEASTDVLSLERRVERLLDENPLPTLLKASQLINEGLPLDSAKRMSCGQCTKTYDDWYEVLYGRHPSDVPATEDEQAPVGADHKETQSSVQEGERDDAEDVERAVDALLESGDVSDTVPSFFFCMSCLLDGTEVRNATDKREPAATAGAFTQNATASADNKNGTATKEEAAGTTHSDNDIEGEGDVVIEVLTMPGVPEKGPVSMMRINGTEQQLGKDDTNKEEKEVDSKAERADAMAVMASLDRILARRCPCGDDDDDKKQGGKPKGQKHAAAFIQTTIKVRRHAMRKHHRQHKKRPTHRSKPAPSPMPSLLRMEERHEDTADSQLQLFCDLYCQTIKRRKQQQQQPPPPPSFLELDSHRTAVNLSLTRPTPYLVPTYPRPYIATASLQMVPLGGQPVSAFHQQGIDASPYLLSPLRKPKPVEIKKEDVERTKPSDVKEEAEEADPLKNDEGNSKKLAEVHVMAEKALNEADTAVTKMKKDIGQLSADKQREIHTNFKLVFDVKQIALLERQRRKKILAAEAHLQRLVDLVDVLKQAYLRASKKFCRDRPRVLSEEGALPVKRPTATCVKNPKVPGIIAIKGENLHRVDKVQSMLEKNQSITFGQKKYPRLDNNHAIFDDIEVRQTGEYILCLLQYRKKENLP</sequence>
<feature type="region of interest" description="Disordered" evidence="1">
    <location>
        <begin position="430"/>
        <end position="453"/>
    </location>
</feature>
<keyword evidence="2" id="KW-0732">Signal</keyword>
<feature type="region of interest" description="Disordered" evidence="1">
    <location>
        <begin position="566"/>
        <end position="597"/>
    </location>
</feature>
<feature type="compositionally biased region" description="Polar residues" evidence="1">
    <location>
        <begin position="292"/>
        <end position="305"/>
    </location>
</feature>
<accession>A0A0G4FSM4</accession>
<feature type="region of interest" description="Disordered" evidence="1">
    <location>
        <begin position="27"/>
        <end position="115"/>
    </location>
</feature>
<feature type="compositionally biased region" description="Basic residues" evidence="1">
    <location>
        <begin position="430"/>
        <end position="445"/>
    </location>
</feature>
<feature type="signal peptide" evidence="2">
    <location>
        <begin position="1"/>
        <end position="24"/>
    </location>
</feature>